<dbReference type="Pfam" id="PF00028">
    <property type="entry name" value="Cadherin"/>
    <property type="match status" value="1"/>
</dbReference>
<dbReference type="EMBL" id="JAODUP010000512">
    <property type="protein sequence ID" value="KAK2148147.1"/>
    <property type="molecule type" value="Genomic_DNA"/>
</dbReference>
<evidence type="ECO:0000256" key="4">
    <source>
        <dbReference type="ARBA" id="ARBA00022737"/>
    </source>
</evidence>
<dbReference type="PRINTS" id="PR00205">
    <property type="entry name" value="CADHERIN"/>
</dbReference>
<evidence type="ECO:0000256" key="6">
    <source>
        <dbReference type="ARBA" id="ARBA00022989"/>
    </source>
</evidence>
<dbReference type="SUPFAM" id="SSF49313">
    <property type="entry name" value="Cadherin-like"/>
    <property type="match status" value="5"/>
</dbReference>
<evidence type="ECO:0000256" key="8">
    <source>
        <dbReference type="PROSITE-ProRule" id="PRU00043"/>
    </source>
</evidence>
<dbReference type="GO" id="GO:0016342">
    <property type="term" value="C:catenin complex"/>
    <property type="evidence" value="ECO:0007669"/>
    <property type="project" value="TreeGrafter"/>
</dbReference>
<accession>A0AAD9MWC1</accession>
<evidence type="ECO:0000256" key="2">
    <source>
        <dbReference type="ARBA" id="ARBA00022692"/>
    </source>
</evidence>
<evidence type="ECO:0000256" key="3">
    <source>
        <dbReference type="ARBA" id="ARBA00022729"/>
    </source>
</evidence>
<keyword evidence="3" id="KW-0732">Signal</keyword>
<dbReference type="InterPro" id="IPR015919">
    <property type="entry name" value="Cadherin-like_sf"/>
</dbReference>
<evidence type="ECO:0000313" key="12">
    <source>
        <dbReference type="EMBL" id="KAK2148147.1"/>
    </source>
</evidence>
<keyword evidence="2 10" id="KW-0812">Transmembrane</keyword>
<sequence>MRRRLWTPIVLLKPRISVGFPDYFILSNPSTLPSSKGASTSQQTRQDARSARSERNHEFTHSIFRPDNPSTRKSTKELAEELLAGLLFHQHVLVMLALRSYTELSPQQKGTLQKRHERKKNERNTPVITSGSFVFGSCSGSIGSTGERSTHSTTSSDQRFLVTSRPFTCHGQVEQFSFYRRYPYCYNFQLQIWRPVDVAASRFMLLGTTDYVNSPACWYWNSTYYTRETKMVDPRPIDEVPLQPGDVFGWTDSNPGTSTRTLSYNSAPTGSGTYDTVEILSSGSSCSTGIGRQCDWSGSRTTVRDYNLRIYFRGRQNPYFTNLPATIQMLENSAVGTYVYKVRGWNHFSYSSVIDPDIRFSISSTTCDTSPFSIDPITGVIKIASANALNHEPHLSGGISQCTITARVSEGPFTGTEVLTIVIGDVNEPHKVTNLPEQKIINSNSAGDNYVVHDVDYSEIDTNTASGFPAKVFRIEYTKPTNAPFDIDSNGVVRTTRSLVSWAGPTRFILGITVEDDTHRDGPHELTIAITNLRTIPIITNVDHSISIPENSVAANPTIFQVEGDSQPDGRGDPVKYYLMHIYPLNTTVDTFAINPTTGWISHKANPGFDYFGVRLYDLELEVRDSDIMYVSERKNLSIEITWINKPPKITTTFATSIEEKVFVGTALPNIELDGTDRDIPVGDWIDYQVYGTDSYLFAASNITDRIYVTQEITVPAGLTEKVYNLQLLVYDSHGEKDSTTLTVTVLDINDNAPIFNPDYYVGKILETSPGGTTTSVTVQATDKDGGNNKKIYYSIIEDLGNLYFQVDQTGHITNKQPIPGHIYQNITFTVVATDGGEPSLNDTATVFVEIQEANTNEPYFDPDFYSLDLRSDTRIGTNVHTIPAADKDSDAVQNISYFWISLEDYFDLEPETGIISVSRELLPFQKHLMYAASTDNGIPGSYDSDPYSIRIDTYLPESTLIDIYLDIPLEQFLPTVDRFMARLDKTISPWDMRLESYRLDDTSTVARVYAVESALPDLKVNQEMQKIFIDKEKLLLILRSNLRGEPSDVLKEETFAEWQPYKVHPAYPVWITETVGGVVFLSLLCLLFLIGLITLLVLHSKKYRWGCYRYRPSINKRKVYPKGGDDRHFKLNYITEALSMPYFISNNKLLGKTFAGVFPPRVLETPASEPKSAGIGKGSEMRTSLVTKEGDDDRLTPVQTPDKDSSRRTSLGKGGAAA</sequence>
<feature type="domain" description="Cadherin" evidence="11">
    <location>
        <begin position="321"/>
        <end position="438"/>
    </location>
</feature>
<evidence type="ECO:0000256" key="9">
    <source>
        <dbReference type="SAM" id="MobiDB-lite"/>
    </source>
</evidence>
<dbReference type="GO" id="GO:0016477">
    <property type="term" value="P:cell migration"/>
    <property type="evidence" value="ECO:0007669"/>
    <property type="project" value="TreeGrafter"/>
</dbReference>
<keyword evidence="5 8" id="KW-0106">Calcium</keyword>
<feature type="region of interest" description="Disordered" evidence="9">
    <location>
        <begin position="31"/>
        <end position="75"/>
    </location>
</feature>
<comment type="caution">
    <text evidence="12">The sequence shown here is derived from an EMBL/GenBank/DDBJ whole genome shotgun (WGS) entry which is preliminary data.</text>
</comment>
<feature type="transmembrane region" description="Helical" evidence="10">
    <location>
        <begin position="1076"/>
        <end position="1099"/>
    </location>
</feature>
<feature type="compositionally biased region" description="Polar residues" evidence="9">
    <location>
        <begin position="31"/>
        <end position="45"/>
    </location>
</feature>
<evidence type="ECO:0000256" key="1">
    <source>
        <dbReference type="ARBA" id="ARBA00004167"/>
    </source>
</evidence>
<feature type="domain" description="Cadherin" evidence="11">
    <location>
        <begin position="540"/>
        <end position="650"/>
    </location>
</feature>
<dbReference type="FunFam" id="2.60.40.60:FF:000033">
    <property type="entry name" value="FAT atypical cadherin 1"/>
    <property type="match status" value="1"/>
</dbReference>
<feature type="domain" description="Cadherin" evidence="11">
    <location>
        <begin position="862"/>
        <end position="922"/>
    </location>
</feature>
<organism evidence="12 13">
    <name type="scientific">Paralvinella palmiformis</name>
    <dbReference type="NCBI Taxonomy" id="53620"/>
    <lineage>
        <taxon>Eukaryota</taxon>
        <taxon>Metazoa</taxon>
        <taxon>Spiralia</taxon>
        <taxon>Lophotrochozoa</taxon>
        <taxon>Annelida</taxon>
        <taxon>Polychaeta</taxon>
        <taxon>Sedentaria</taxon>
        <taxon>Canalipalpata</taxon>
        <taxon>Terebellida</taxon>
        <taxon>Terebelliformia</taxon>
        <taxon>Alvinellidae</taxon>
        <taxon>Paralvinella</taxon>
    </lineage>
</organism>
<dbReference type="AlphaFoldDB" id="A0AAD9MWC1"/>
<evidence type="ECO:0000259" key="11">
    <source>
        <dbReference type="PROSITE" id="PS50268"/>
    </source>
</evidence>
<dbReference type="InterPro" id="IPR020894">
    <property type="entry name" value="Cadherin_CS"/>
</dbReference>
<dbReference type="InterPro" id="IPR039808">
    <property type="entry name" value="Cadherin"/>
</dbReference>
<dbReference type="PROSITE" id="PS50268">
    <property type="entry name" value="CADHERIN_2"/>
    <property type="match status" value="5"/>
</dbReference>
<gene>
    <name evidence="12" type="ORF">LSH36_512g01009</name>
</gene>
<reference evidence="12" key="1">
    <citation type="journal article" date="2023" name="Mol. Biol. Evol.">
        <title>Third-Generation Sequencing Reveals the Adaptive Role of the Epigenome in Three Deep-Sea Polychaetes.</title>
        <authorList>
            <person name="Perez M."/>
            <person name="Aroh O."/>
            <person name="Sun Y."/>
            <person name="Lan Y."/>
            <person name="Juniper S.K."/>
            <person name="Young C.R."/>
            <person name="Angers B."/>
            <person name="Qian P.Y."/>
        </authorList>
    </citation>
    <scope>NUCLEOTIDE SEQUENCE</scope>
    <source>
        <strain evidence="12">P08H-3</strain>
    </source>
</reference>
<dbReference type="InterPro" id="IPR002126">
    <property type="entry name" value="Cadherin-like_dom"/>
</dbReference>
<evidence type="ECO:0000256" key="10">
    <source>
        <dbReference type="SAM" id="Phobius"/>
    </source>
</evidence>
<keyword evidence="4" id="KW-0677">Repeat</keyword>
<feature type="compositionally biased region" description="Basic and acidic residues" evidence="9">
    <location>
        <begin position="1189"/>
        <end position="1208"/>
    </location>
</feature>
<feature type="domain" description="Cadherin" evidence="11">
    <location>
        <begin position="757"/>
        <end position="861"/>
    </location>
</feature>
<dbReference type="PANTHER" id="PTHR24027:SF422">
    <property type="entry name" value="CADHERIN DOMAIN-CONTAINING PROTEIN"/>
    <property type="match status" value="1"/>
</dbReference>
<dbReference type="GO" id="GO:0005509">
    <property type="term" value="F:calcium ion binding"/>
    <property type="evidence" value="ECO:0007669"/>
    <property type="project" value="UniProtKB-UniRule"/>
</dbReference>
<protein>
    <recommendedName>
        <fullName evidence="11">Cadherin domain-containing protein</fullName>
    </recommendedName>
</protein>
<evidence type="ECO:0000256" key="5">
    <source>
        <dbReference type="ARBA" id="ARBA00022837"/>
    </source>
</evidence>
<dbReference type="GO" id="GO:0007156">
    <property type="term" value="P:homophilic cell adhesion via plasma membrane adhesion molecules"/>
    <property type="evidence" value="ECO:0007669"/>
    <property type="project" value="InterPro"/>
</dbReference>
<keyword evidence="7 10" id="KW-0472">Membrane</keyword>
<evidence type="ECO:0000313" key="13">
    <source>
        <dbReference type="Proteomes" id="UP001208570"/>
    </source>
</evidence>
<dbReference type="Gene3D" id="2.60.40.60">
    <property type="entry name" value="Cadherins"/>
    <property type="match status" value="5"/>
</dbReference>
<comment type="subcellular location">
    <subcellularLocation>
        <location evidence="1">Membrane</location>
        <topology evidence="1">Single-pass membrane protein</topology>
    </subcellularLocation>
</comment>
<dbReference type="CDD" id="cd11304">
    <property type="entry name" value="Cadherin_repeat"/>
    <property type="match status" value="5"/>
</dbReference>
<name>A0AAD9MWC1_9ANNE</name>
<evidence type="ECO:0000256" key="7">
    <source>
        <dbReference type="ARBA" id="ARBA00023136"/>
    </source>
</evidence>
<dbReference type="GO" id="GO:0045296">
    <property type="term" value="F:cadherin binding"/>
    <property type="evidence" value="ECO:0007669"/>
    <property type="project" value="TreeGrafter"/>
</dbReference>
<feature type="region of interest" description="Disordered" evidence="9">
    <location>
        <begin position="1167"/>
        <end position="1219"/>
    </location>
</feature>
<feature type="compositionally biased region" description="Basic and acidic residues" evidence="9">
    <location>
        <begin position="46"/>
        <end position="60"/>
    </location>
</feature>
<dbReference type="GO" id="GO:0008013">
    <property type="term" value="F:beta-catenin binding"/>
    <property type="evidence" value="ECO:0007669"/>
    <property type="project" value="TreeGrafter"/>
</dbReference>
<feature type="domain" description="Cadherin" evidence="11">
    <location>
        <begin position="650"/>
        <end position="756"/>
    </location>
</feature>
<keyword evidence="6 10" id="KW-1133">Transmembrane helix</keyword>
<dbReference type="PANTHER" id="PTHR24027">
    <property type="entry name" value="CADHERIN-23"/>
    <property type="match status" value="1"/>
</dbReference>
<proteinExistence type="predicted"/>
<dbReference type="Proteomes" id="UP001208570">
    <property type="component" value="Unassembled WGS sequence"/>
</dbReference>
<keyword evidence="13" id="KW-1185">Reference proteome</keyword>
<dbReference type="SMART" id="SM00112">
    <property type="entry name" value="CA"/>
    <property type="match status" value="3"/>
</dbReference>
<dbReference type="PROSITE" id="PS00232">
    <property type="entry name" value="CADHERIN_1"/>
    <property type="match status" value="1"/>
</dbReference>